<evidence type="ECO:0000256" key="1">
    <source>
        <dbReference type="SAM" id="MobiDB-lite"/>
    </source>
</evidence>
<dbReference type="EMBL" id="CP028137">
    <property type="protein sequence ID" value="AZZ50903.1"/>
    <property type="molecule type" value="Genomic_DNA"/>
</dbReference>
<dbReference type="Proteomes" id="UP000285317">
    <property type="component" value="Chromosome"/>
</dbReference>
<proteinExistence type="predicted"/>
<dbReference type="KEGG" id="rfs:C1I64_01775"/>
<organism evidence="2 3">
    <name type="scientific">Rathayibacter festucae DSM 15932</name>
    <dbReference type="NCBI Taxonomy" id="1328866"/>
    <lineage>
        <taxon>Bacteria</taxon>
        <taxon>Bacillati</taxon>
        <taxon>Actinomycetota</taxon>
        <taxon>Actinomycetes</taxon>
        <taxon>Micrococcales</taxon>
        <taxon>Microbacteriaceae</taxon>
        <taxon>Rathayibacter</taxon>
    </lineage>
</organism>
<sequence>MRAHLEQLLALLSGTFLLLALVSSPDAAVVLVVTTTAVAALVLGARYLAVGARRPVLSIGRRAREHRLGLAAQPSPQHPRTAGRVRSRAPGLPGLVA</sequence>
<feature type="region of interest" description="Disordered" evidence="1">
    <location>
        <begin position="68"/>
        <end position="97"/>
    </location>
</feature>
<reference evidence="2 3" key="1">
    <citation type="submission" date="2018-03" db="EMBL/GenBank/DDBJ databases">
        <title>Bacteriophage NCPPB3778 and a type I-E CRISPR drive the evolution of the US Biological Select Agent, Rathayibacter toxicus.</title>
        <authorList>
            <person name="Davis E.W.II."/>
            <person name="Tabima J.F."/>
            <person name="Weisberg A.J."/>
            <person name="Dantas Lopes L."/>
            <person name="Wiseman M.S."/>
            <person name="Wiseman M.S."/>
            <person name="Pupko T."/>
            <person name="Belcher M.S."/>
            <person name="Sechler A.J."/>
            <person name="Tancos M.A."/>
            <person name="Schroeder B.K."/>
            <person name="Murray T.D."/>
            <person name="Luster D.G."/>
            <person name="Schneider W.L."/>
            <person name="Rogers E."/>
            <person name="Andreote F.D."/>
            <person name="Grunwald N.J."/>
            <person name="Putnam M.L."/>
            <person name="Chang J.H."/>
        </authorList>
    </citation>
    <scope>NUCLEOTIDE SEQUENCE [LARGE SCALE GENOMIC DNA]</scope>
    <source>
        <strain evidence="2 3">DSM 15932</strain>
    </source>
</reference>
<evidence type="ECO:0000313" key="3">
    <source>
        <dbReference type="Proteomes" id="UP000285317"/>
    </source>
</evidence>
<evidence type="ECO:0000313" key="2">
    <source>
        <dbReference type="EMBL" id="AZZ50903.1"/>
    </source>
</evidence>
<protein>
    <submittedName>
        <fullName evidence="2">Uncharacterized protein</fullName>
    </submittedName>
</protein>
<accession>A0A3Q9UP33</accession>
<gene>
    <name evidence="2" type="ORF">C1I64_01775</name>
</gene>
<name>A0A3Q9UP33_9MICO</name>
<dbReference type="AlphaFoldDB" id="A0A3Q9UP33"/>
<dbReference type="RefSeq" id="WP_123733838.1">
    <property type="nucleotide sequence ID" value="NZ_CP028137.1"/>
</dbReference>